<comment type="caution">
    <text evidence="2">The sequence shown here is derived from an EMBL/GenBank/DDBJ whole genome shotgun (WGS) entry which is preliminary data.</text>
</comment>
<evidence type="ECO:0000313" key="2">
    <source>
        <dbReference type="EMBL" id="KAF6081960.1"/>
    </source>
</evidence>
<protein>
    <submittedName>
        <fullName evidence="2">Uncharacterized protein</fullName>
    </submittedName>
</protein>
<gene>
    <name evidence="2" type="ORF">HJG60_008936</name>
</gene>
<sequence>MMGFFSPYFSPSLPNLPWLFPTPALASQAISSPPRSGVWHSRRVSSPENCLHWRLAFISILSTSLPRLLSAPREGGWPPGMRASQAGATSLASGAPEPPFPPSLGSVLLCCSHPISENPGDSGGRPGMP</sequence>
<dbReference type="AlphaFoldDB" id="A0A833YTQ3"/>
<dbReference type="Proteomes" id="UP000664940">
    <property type="component" value="Unassembled WGS sequence"/>
</dbReference>
<feature type="region of interest" description="Disordered" evidence="1">
    <location>
        <begin position="72"/>
        <end position="100"/>
    </location>
</feature>
<reference evidence="2 3" key="1">
    <citation type="journal article" date="2020" name="Nature">
        <title>Six reference-quality genomes reveal evolution of bat adaptations.</title>
        <authorList>
            <person name="Jebb D."/>
            <person name="Huang Z."/>
            <person name="Pippel M."/>
            <person name="Hughes G.M."/>
            <person name="Lavrichenko K."/>
            <person name="Devanna P."/>
            <person name="Winkler S."/>
            <person name="Jermiin L.S."/>
            <person name="Skirmuntt E.C."/>
            <person name="Katzourakis A."/>
            <person name="Burkitt-Gray L."/>
            <person name="Ray D.A."/>
            <person name="Sullivan K.A.M."/>
            <person name="Roscito J.G."/>
            <person name="Kirilenko B.M."/>
            <person name="Davalos L.M."/>
            <person name="Corthals A.P."/>
            <person name="Power M.L."/>
            <person name="Jones G."/>
            <person name="Ransome R.D."/>
            <person name="Dechmann D.K.N."/>
            <person name="Locatelli A.G."/>
            <person name="Puechmaille S.J."/>
            <person name="Fedrigo O."/>
            <person name="Jarvis E.D."/>
            <person name="Hiller M."/>
            <person name="Vernes S.C."/>
            <person name="Myers E.W."/>
            <person name="Teeling E.C."/>
        </authorList>
    </citation>
    <scope>NUCLEOTIDE SEQUENCE [LARGE SCALE GENOMIC DNA]</scope>
    <source>
        <strain evidence="2">Bat1K_MPI-CBG_1</strain>
    </source>
</reference>
<proteinExistence type="predicted"/>
<dbReference type="EMBL" id="JABVXQ010000013">
    <property type="protein sequence ID" value="KAF6081960.1"/>
    <property type="molecule type" value="Genomic_DNA"/>
</dbReference>
<evidence type="ECO:0000313" key="3">
    <source>
        <dbReference type="Proteomes" id="UP000664940"/>
    </source>
</evidence>
<evidence type="ECO:0000256" key="1">
    <source>
        <dbReference type="SAM" id="MobiDB-lite"/>
    </source>
</evidence>
<name>A0A833YTQ3_9CHIR</name>
<accession>A0A833YTQ3</accession>
<organism evidence="2 3">
    <name type="scientific">Phyllostomus discolor</name>
    <name type="common">pale spear-nosed bat</name>
    <dbReference type="NCBI Taxonomy" id="89673"/>
    <lineage>
        <taxon>Eukaryota</taxon>
        <taxon>Metazoa</taxon>
        <taxon>Chordata</taxon>
        <taxon>Craniata</taxon>
        <taxon>Vertebrata</taxon>
        <taxon>Euteleostomi</taxon>
        <taxon>Mammalia</taxon>
        <taxon>Eutheria</taxon>
        <taxon>Laurasiatheria</taxon>
        <taxon>Chiroptera</taxon>
        <taxon>Yangochiroptera</taxon>
        <taxon>Phyllostomidae</taxon>
        <taxon>Phyllostominae</taxon>
        <taxon>Phyllostomus</taxon>
    </lineage>
</organism>